<feature type="transmembrane region" description="Helical" evidence="1">
    <location>
        <begin position="199"/>
        <end position="219"/>
    </location>
</feature>
<keyword evidence="1" id="KW-0472">Membrane</keyword>
<evidence type="ECO:0000313" key="3">
    <source>
        <dbReference type="Proteomes" id="UP000053433"/>
    </source>
</evidence>
<dbReference type="Proteomes" id="UP000053433">
    <property type="component" value="Unassembled WGS sequence"/>
</dbReference>
<comment type="caution">
    <text evidence="2">The sequence shown here is derived from an EMBL/GenBank/DDBJ whole genome shotgun (WGS) entry which is preliminary data.</text>
</comment>
<evidence type="ECO:0000256" key="1">
    <source>
        <dbReference type="SAM" id="Phobius"/>
    </source>
</evidence>
<feature type="transmembrane region" description="Helical" evidence="1">
    <location>
        <begin position="163"/>
        <end position="184"/>
    </location>
</feature>
<organism evidence="2 3">
    <name type="scientific">Ruthenibacterium lactatiformans</name>
    <dbReference type="NCBI Taxonomy" id="1550024"/>
    <lineage>
        <taxon>Bacteria</taxon>
        <taxon>Bacillati</taxon>
        <taxon>Bacillota</taxon>
        <taxon>Clostridia</taxon>
        <taxon>Eubacteriales</taxon>
        <taxon>Oscillospiraceae</taxon>
        <taxon>Ruthenibacterium</taxon>
    </lineage>
</organism>
<dbReference type="AlphaFoldDB" id="A0A0W7TUH2"/>
<sequence length="413" mass="45662">MGFALCLIAAAIICFDLLFVQKEDVPFFRLKGLGGKLCWCASLVGAPLAAFFGWAAHMSVVLGSNRFDIGGSADMGMVQMVTTGIAELLGIGRTQKFTDIMELMKSAFFNTRLTMFSVGAPDSTLGRIFNGSGFITVLLILSILLAAFLLGDKRMRVRTAWTALWSTLGFAAFYIFTGFTYVYVFKEELAYGLGDYNRYIYPYYAGWLVFAVTMLCASLKNAKPGSLGTLFLLALCGGCIWRADAYLQPQLTVLDYPDSHYAGRRLQVEQVEAAKHYLTRDDKVFIVSMTQQGVGWFQLYYEFYPDVAVDYSFGAGEEFSPDIVRRADAMPGFFTEEQVDYFTSQPFTPAVWCDYLEASGCTAIYMDEWDAAFAENYGALFADGLKSGATLYRVEGAGADMHFVPLNGEEAAS</sequence>
<proteinExistence type="predicted"/>
<evidence type="ECO:0000313" key="2">
    <source>
        <dbReference type="EMBL" id="KUE77397.1"/>
    </source>
</evidence>
<dbReference type="EMBL" id="LMUA01000003">
    <property type="protein sequence ID" value="KUE77397.1"/>
    <property type="molecule type" value="Genomic_DNA"/>
</dbReference>
<feature type="transmembrane region" description="Helical" evidence="1">
    <location>
        <begin position="226"/>
        <end position="243"/>
    </location>
</feature>
<reference evidence="2 3" key="1">
    <citation type="submission" date="2015-10" db="EMBL/GenBank/DDBJ databases">
        <title>A novel member of the family Ruminococcaceae isolated from human faeces.</title>
        <authorList>
            <person name="Shkoporov A.N."/>
            <person name="Chaplin A.V."/>
            <person name="Motuzova O.V."/>
            <person name="Kafarskaia L.I."/>
            <person name="Efimov B.A."/>
        </authorList>
    </citation>
    <scope>NUCLEOTIDE SEQUENCE [LARGE SCALE GENOMIC DNA]</scope>
    <source>
        <strain evidence="2 3">668</strain>
    </source>
</reference>
<feature type="transmembrane region" description="Helical" evidence="1">
    <location>
        <begin position="128"/>
        <end position="151"/>
    </location>
</feature>
<protein>
    <submittedName>
        <fullName evidence="2">Uncharacterized protein</fullName>
    </submittedName>
</protein>
<keyword evidence="1" id="KW-0812">Transmembrane</keyword>
<keyword evidence="1" id="KW-1133">Transmembrane helix</keyword>
<accession>A0A0W7TUH2</accession>
<name>A0A0W7TUH2_9FIRM</name>
<gene>
    <name evidence="2" type="ORF">ASJ35_03770</name>
</gene>